<dbReference type="Gene3D" id="3.40.50.150">
    <property type="entry name" value="Vaccinia Virus protein VP39"/>
    <property type="match status" value="1"/>
</dbReference>
<keyword evidence="2" id="KW-0808">Transferase</keyword>
<evidence type="ECO:0000256" key="2">
    <source>
        <dbReference type="ARBA" id="ARBA00022679"/>
    </source>
</evidence>
<keyword evidence="1 5" id="KW-0489">Methyltransferase</keyword>
<comment type="caution">
    <text evidence="5">The sequence shown here is derived from an EMBL/GenBank/DDBJ whole genome shotgun (WGS) entry which is preliminary data.</text>
</comment>
<dbReference type="Proteomes" id="UP001163064">
    <property type="component" value="Unassembled WGS sequence"/>
</dbReference>
<dbReference type="EMBL" id="JAPHNL010000101">
    <property type="protein sequence ID" value="MCX3060338.1"/>
    <property type="molecule type" value="Genomic_DNA"/>
</dbReference>
<dbReference type="PANTHER" id="PTHR43464">
    <property type="entry name" value="METHYLTRANSFERASE"/>
    <property type="match status" value="1"/>
</dbReference>
<evidence type="ECO:0000313" key="5">
    <source>
        <dbReference type="EMBL" id="MCX3060338.1"/>
    </source>
</evidence>
<keyword evidence="3" id="KW-0949">S-adenosyl-L-methionine</keyword>
<accession>A0ABT3TTG7</accession>
<reference evidence="5" key="1">
    <citation type="submission" date="2022-10" db="EMBL/GenBank/DDBJ databases">
        <title>Streptomyces beihaiensis sp. nov., a chitin degrading actinobacterium, isolated from shrimp pond soil.</title>
        <authorList>
            <person name="Xie J."/>
            <person name="Shen N."/>
        </authorList>
    </citation>
    <scope>NUCLEOTIDE SEQUENCE</scope>
    <source>
        <strain evidence="5">GXMU-J5</strain>
    </source>
</reference>
<sequence length="198" mass="21322">MPFDHNDHYHPLLLRHLPPHGRTALDVGCGTGRFARRLVAHGYRVDALDADPATLAVAEASGGGPRYRLADAATAELPHARYDVITCLAGLHHMPFETVTRFTQALAPGGRLLVLGCYAGVTAWDLAAIPANAVARLAVYAGERAMGAGADTAPRKAAVREPGMTLPEVRAAAQRLLPGSRVRQLLYWRYLLEFTAPE</sequence>
<dbReference type="PANTHER" id="PTHR43464:SF19">
    <property type="entry name" value="UBIQUINONE BIOSYNTHESIS O-METHYLTRANSFERASE, MITOCHONDRIAL"/>
    <property type="match status" value="1"/>
</dbReference>
<protein>
    <submittedName>
        <fullName evidence="5">Class I SAM-dependent methyltransferase</fullName>
    </submittedName>
</protein>
<evidence type="ECO:0000259" key="4">
    <source>
        <dbReference type="Pfam" id="PF08241"/>
    </source>
</evidence>
<evidence type="ECO:0000313" key="6">
    <source>
        <dbReference type="Proteomes" id="UP001163064"/>
    </source>
</evidence>
<keyword evidence="6" id="KW-1185">Reference proteome</keyword>
<dbReference type="GO" id="GO:0032259">
    <property type="term" value="P:methylation"/>
    <property type="evidence" value="ECO:0007669"/>
    <property type="project" value="UniProtKB-KW"/>
</dbReference>
<organism evidence="5 6">
    <name type="scientific">Streptomyces beihaiensis</name>
    <dbReference type="NCBI Taxonomy" id="2984495"/>
    <lineage>
        <taxon>Bacteria</taxon>
        <taxon>Bacillati</taxon>
        <taxon>Actinomycetota</taxon>
        <taxon>Actinomycetes</taxon>
        <taxon>Kitasatosporales</taxon>
        <taxon>Streptomycetaceae</taxon>
        <taxon>Streptomyces</taxon>
    </lineage>
</organism>
<evidence type="ECO:0000256" key="3">
    <source>
        <dbReference type="ARBA" id="ARBA00022691"/>
    </source>
</evidence>
<proteinExistence type="predicted"/>
<feature type="domain" description="Methyltransferase type 11" evidence="4">
    <location>
        <begin position="25"/>
        <end position="113"/>
    </location>
</feature>
<gene>
    <name evidence="5" type="ORF">OFY01_11340</name>
</gene>
<dbReference type="GO" id="GO:0008168">
    <property type="term" value="F:methyltransferase activity"/>
    <property type="evidence" value="ECO:0007669"/>
    <property type="project" value="UniProtKB-KW"/>
</dbReference>
<dbReference type="RefSeq" id="WP_266598863.1">
    <property type="nucleotide sequence ID" value="NZ_JAPHNL010000101.1"/>
</dbReference>
<dbReference type="InterPro" id="IPR013216">
    <property type="entry name" value="Methyltransf_11"/>
</dbReference>
<evidence type="ECO:0000256" key="1">
    <source>
        <dbReference type="ARBA" id="ARBA00022603"/>
    </source>
</evidence>
<dbReference type="SUPFAM" id="SSF53335">
    <property type="entry name" value="S-adenosyl-L-methionine-dependent methyltransferases"/>
    <property type="match status" value="1"/>
</dbReference>
<dbReference type="InterPro" id="IPR029063">
    <property type="entry name" value="SAM-dependent_MTases_sf"/>
</dbReference>
<name>A0ABT3TTG7_9ACTN</name>
<dbReference type="Pfam" id="PF08241">
    <property type="entry name" value="Methyltransf_11"/>
    <property type="match status" value="1"/>
</dbReference>
<dbReference type="CDD" id="cd02440">
    <property type="entry name" value="AdoMet_MTases"/>
    <property type="match status" value="1"/>
</dbReference>